<evidence type="ECO:0000313" key="7">
    <source>
        <dbReference type="EMBL" id="CBI06816.1"/>
    </source>
</evidence>
<feature type="domain" description="TonB-dependent receptor plug" evidence="6">
    <location>
        <begin position="121"/>
        <end position="218"/>
    </location>
</feature>
<protein>
    <submittedName>
        <fullName evidence="7">Putative TonB-dependent receptor</fullName>
    </submittedName>
</protein>
<keyword evidence="7" id="KW-0675">Receptor</keyword>
<dbReference type="Pfam" id="PF07715">
    <property type="entry name" value="Plug"/>
    <property type="match status" value="1"/>
</dbReference>
<dbReference type="Gene3D" id="2.60.40.1120">
    <property type="entry name" value="Carboxypeptidase-like, regulatory domain"/>
    <property type="match status" value="1"/>
</dbReference>
<dbReference type="Pfam" id="PF13620">
    <property type="entry name" value="CarboxypepD_reg"/>
    <property type="match status" value="1"/>
</dbReference>
<accession>E6QHV2</accession>
<dbReference type="Gene3D" id="2.170.130.10">
    <property type="entry name" value="TonB-dependent receptor, plug domain"/>
    <property type="match status" value="1"/>
</dbReference>
<evidence type="ECO:0000259" key="6">
    <source>
        <dbReference type="Pfam" id="PF07715"/>
    </source>
</evidence>
<dbReference type="Gene3D" id="2.40.170.20">
    <property type="entry name" value="TonB-dependent receptor, beta-barrel domain"/>
    <property type="match status" value="1"/>
</dbReference>
<dbReference type="InterPro" id="IPR013784">
    <property type="entry name" value="Carb-bd-like_fold"/>
</dbReference>
<dbReference type="InterPro" id="IPR039426">
    <property type="entry name" value="TonB-dep_rcpt-like"/>
</dbReference>
<dbReference type="InterPro" id="IPR036942">
    <property type="entry name" value="Beta-barrel_TonB_sf"/>
</dbReference>
<gene>
    <name evidence="7" type="ORF">CARN6_0091</name>
</gene>
<keyword evidence="3" id="KW-0812">Transmembrane</keyword>
<dbReference type="InterPro" id="IPR012910">
    <property type="entry name" value="Plug_dom"/>
</dbReference>
<dbReference type="SUPFAM" id="SSF49452">
    <property type="entry name" value="Starch-binding domain-like"/>
    <property type="match status" value="1"/>
</dbReference>
<dbReference type="SUPFAM" id="SSF56935">
    <property type="entry name" value="Porins"/>
    <property type="match status" value="1"/>
</dbReference>
<dbReference type="PROSITE" id="PS52016">
    <property type="entry name" value="TONB_DEPENDENT_REC_3"/>
    <property type="match status" value="1"/>
</dbReference>
<evidence type="ECO:0000256" key="5">
    <source>
        <dbReference type="ARBA" id="ARBA00023237"/>
    </source>
</evidence>
<name>E6QHV2_9ZZZZ</name>
<keyword evidence="5" id="KW-0998">Cell outer membrane</keyword>
<dbReference type="EMBL" id="CABQ01000025">
    <property type="protein sequence ID" value="CBI06816.1"/>
    <property type="molecule type" value="Genomic_DNA"/>
</dbReference>
<proteinExistence type="predicted"/>
<keyword evidence="2" id="KW-0813">Transport</keyword>
<dbReference type="GO" id="GO:0030246">
    <property type="term" value="F:carbohydrate binding"/>
    <property type="evidence" value="ECO:0007669"/>
    <property type="project" value="InterPro"/>
</dbReference>
<comment type="caution">
    <text evidence="7">The sequence shown here is derived from an EMBL/GenBank/DDBJ whole genome shotgun (WGS) entry which is preliminary data.</text>
</comment>
<keyword evidence="4" id="KW-0472">Membrane</keyword>
<sequence length="760" mass="84241">MSAIRLFVFLFLFACSGVALATDMSSIHGIVHDPQHFPVANAEVTIRAASSELAFHARTDASGAFDLNAIPIGDYRVTVAATGFVPLDATITVVSGTHTVLHFLLRITSATETVTVQATQADSVTPTTTINRQQIDQTPGASRTLGMEMITDYVPGAYMTHDMLHMRGGHQTTWMLDGVAIPNTKIASNVGPQIDPGDIEQLETDRGSYSADLGDRTYGVFNVLPRNGFERNRAGDLRFYGGNLGDFEEQISLGDHSAKTAWYTSLTGSRSNYGLATPVAAIYHDSTNSESIFASVIRNQTSADQLRFSGQYRQDYFDIPYDPSTTDWQYQSGYYNSTGLRDAQQERDAFLIANWVHTVSPKLLYQVAPFYHLNEANYNALPTDQPVATTWHQQSNYAGMQADLHAELPQNSFAGGFYSFYQAENDLFGLQVNDGSAASVPNRAAATDAGLVEFYISDHWRVNRYITLMGGMRFSIFRSLLNESASYPRIGATVEIPRLHWVLRGFYGHFFQPAPVETVSSALLNYVTHQSGQNTFVPLPSERDEEHQFGIQIPERGWLLDIDNFETRINNFLDHSNVGESNIYFPIAVDGALVRGWEMTLHSPELAARGRFYLTYSNQIAEERGTVIGGFTCSIPSDPACNIGPAYTPVDHDQRNTLNTGITWQLPTHSWFASNVYYGSGFHNGLAGANLGPYNGAYLPVHTTFDVSGGHNFGKRWKASATIVNVTNHRVLLDNSITIGGFHYNDPRMVYGELHYRFHF</sequence>
<dbReference type="AlphaFoldDB" id="E6QHV2"/>
<dbReference type="InterPro" id="IPR037066">
    <property type="entry name" value="Plug_dom_sf"/>
</dbReference>
<dbReference type="GO" id="GO:0009279">
    <property type="term" value="C:cell outer membrane"/>
    <property type="evidence" value="ECO:0007669"/>
    <property type="project" value="UniProtKB-SubCell"/>
</dbReference>
<evidence type="ECO:0000256" key="1">
    <source>
        <dbReference type="ARBA" id="ARBA00004571"/>
    </source>
</evidence>
<evidence type="ECO:0000256" key="3">
    <source>
        <dbReference type="ARBA" id="ARBA00022692"/>
    </source>
</evidence>
<comment type="subcellular location">
    <subcellularLocation>
        <location evidence="1">Cell outer membrane</location>
        <topology evidence="1">Multi-pass membrane protein</topology>
    </subcellularLocation>
</comment>
<evidence type="ECO:0000256" key="4">
    <source>
        <dbReference type="ARBA" id="ARBA00023136"/>
    </source>
</evidence>
<organism evidence="7">
    <name type="scientific">mine drainage metagenome</name>
    <dbReference type="NCBI Taxonomy" id="410659"/>
    <lineage>
        <taxon>unclassified sequences</taxon>
        <taxon>metagenomes</taxon>
        <taxon>ecological metagenomes</taxon>
    </lineage>
</organism>
<evidence type="ECO:0000256" key="2">
    <source>
        <dbReference type="ARBA" id="ARBA00022448"/>
    </source>
</evidence>
<reference evidence="7" key="1">
    <citation type="submission" date="2009-10" db="EMBL/GenBank/DDBJ databases">
        <title>Diversity of trophic interactions inside an arsenic-rich microbial ecosystem.</title>
        <authorList>
            <person name="Bertin P.N."/>
            <person name="Heinrich-Salmeron A."/>
            <person name="Pelletier E."/>
            <person name="Goulhen-Chollet F."/>
            <person name="Arsene-Ploetze F."/>
            <person name="Gallien S."/>
            <person name="Calteau A."/>
            <person name="Vallenet D."/>
            <person name="Casiot C."/>
            <person name="Chane-Woon-Ming B."/>
            <person name="Giloteaux L."/>
            <person name="Barakat M."/>
            <person name="Bonnefoy V."/>
            <person name="Bruneel O."/>
            <person name="Chandler M."/>
            <person name="Cleiss J."/>
            <person name="Duran R."/>
            <person name="Elbaz-Poulichet F."/>
            <person name="Fonknechten N."/>
            <person name="Lauga B."/>
            <person name="Mornico D."/>
            <person name="Ortet P."/>
            <person name="Schaeffer C."/>
            <person name="Siguier P."/>
            <person name="Alexander Thil Smith A."/>
            <person name="Van Dorsselaer A."/>
            <person name="Weissenbach J."/>
            <person name="Medigue C."/>
            <person name="Le Paslier D."/>
        </authorList>
    </citation>
    <scope>NUCLEOTIDE SEQUENCE</scope>
</reference>